<dbReference type="KEGG" id="agv:OJF2_51180"/>
<dbReference type="EMBL" id="CP042997">
    <property type="protein sequence ID" value="QEH36534.1"/>
    <property type="molecule type" value="Genomic_DNA"/>
</dbReference>
<evidence type="ECO:0000313" key="1">
    <source>
        <dbReference type="EMBL" id="QEH36534.1"/>
    </source>
</evidence>
<gene>
    <name evidence="1" type="ORF">OJF2_51180</name>
</gene>
<proteinExistence type="predicted"/>
<evidence type="ECO:0000313" key="2">
    <source>
        <dbReference type="Proteomes" id="UP000324233"/>
    </source>
</evidence>
<dbReference type="AlphaFoldDB" id="A0A5B9W8G5"/>
<protein>
    <submittedName>
        <fullName evidence="1">Uncharacterized protein</fullName>
    </submittedName>
</protein>
<keyword evidence="2" id="KW-1185">Reference proteome</keyword>
<dbReference type="RefSeq" id="WP_168222032.1">
    <property type="nucleotide sequence ID" value="NZ_CP042997.1"/>
</dbReference>
<name>A0A5B9W8G5_9BACT</name>
<sequence length="57" mass="6380">MIAAFIRKHGVTACPATGTKELAALNIEREKLLAEQVSRDATRRWRNRFRPKSGVSA</sequence>
<organism evidence="1 2">
    <name type="scientific">Aquisphaera giovannonii</name>
    <dbReference type="NCBI Taxonomy" id="406548"/>
    <lineage>
        <taxon>Bacteria</taxon>
        <taxon>Pseudomonadati</taxon>
        <taxon>Planctomycetota</taxon>
        <taxon>Planctomycetia</taxon>
        <taxon>Isosphaerales</taxon>
        <taxon>Isosphaeraceae</taxon>
        <taxon>Aquisphaera</taxon>
    </lineage>
</organism>
<accession>A0A5B9W8G5</accession>
<reference evidence="1 2" key="1">
    <citation type="submission" date="2019-08" db="EMBL/GenBank/DDBJ databases">
        <title>Deep-cultivation of Planctomycetes and their phenomic and genomic characterization uncovers novel biology.</title>
        <authorList>
            <person name="Wiegand S."/>
            <person name="Jogler M."/>
            <person name="Boedeker C."/>
            <person name="Pinto D."/>
            <person name="Vollmers J."/>
            <person name="Rivas-Marin E."/>
            <person name="Kohn T."/>
            <person name="Peeters S.H."/>
            <person name="Heuer A."/>
            <person name="Rast P."/>
            <person name="Oberbeckmann S."/>
            <person name="Bunk B."/>
            <person name="Jeske O."/>
            <person name="Meyerdierks A."/>
            <person name="Storesund J.E."/>
            <person name="Kallscheuer N."/>
            <person name="Luecker S."/>
            <person name="Lage O.M."/>
            <person name="Pohl T."/>
            <person name="Merkel B.J."/>
            <person name="Hornburger P."/>
            <person name="Mueller R.-W."/>
            <person name="Bruemmer F."/>
            <person name="Labrenz M."/>
            <person name="Spormann A.M."/>
            <person name="Op den Camp H."/>
            <person name="Overmann J."/>
            <person name="Amann R."/>
            <person name="Jetten M.S.M."/>
            <person name="Mascher T."/>
            <person name="Medema M.H."/>
            <person name="Devos D.P."/>
            <person name="Kaster A.-K."/>
            <person name="Ovreas L."/>
            <person name="Rohde M."/>
            <person name="Galperin M.Y."/>
            <person name="Jogler C."/>
        </authorList>
    </citation>
    <scope>NUCLEOTIDE SEQUENCE [LARGE SCALE GENOMIC DNA]</scope>
    <source>
        <strain evidence="1 2">OJF2</strain>
    </source>
</reference>
<dbReference type="Proteomes" id="UP000324233">
    <property type="component" value="Chromosome"/>
</dbReference>